<dbReference type="CDD" id="cd00180">
    <property type="entry name" value="PKc"/>
    <property type="match status" value="1"/>
</dbReference>
<dbReference type="GO" id="GO:0004674">
    <property type="term" value="F:protein serine/threonine kinase activity"/>
    <property type="evidence" value="ECO:0007669"/>
    <property type="project" value="TreeGrafter"/>
</dbReference>
<dbReference type="GO" id="GO:0005634">
    <property type="term" value="C:nucleus"/>
    <property type="evidence" value="ECO:0007669"/>
    <property type="project" value="TreeGrafter"/>
</dbReference>
<evidence type="ECO:0000313" key="2">
    <source>
        <dbReference type="EMBL" id="CAJ1377004.1"/>
    </source>
</evidence>
<dbReference type="PANTHER" id="PTHR44167">
    <property type="entry name" value="OVARIAN-SPECIFIC SERINE/THREONINE-PROTEIN KINASE LOK-RELATED"/>
    <property type="match status" value="1"/>
</dbReference>
<dbReference type="GO" id="GO:0044773">
    <property type="term" value="P:mitotic DNA damage checkpoint signaling"/>
    <property type="evidence" value="ECO:0007669"/>
    <property type="project" value="TreeGrafter"/>
</dbReference>
<dbReference type="GO" id="GO:0005524">
    <property type="term" value="F:ATP binding"/>
    <property type="evidence" value="ECO:0007669"/>
    <property type="project" value="InterPro"/>
</dbReference>
<keyword evidence="3" id="KW-1185">Reference proteome</keyword>
<accession>A0AA36HYU7</accession>
<feature type="domain" description="Protein kinase" evidence="1">
    <location>
        <begin position="395"/>
        <end position="674"/>
    </location>
</feature>
<dbReference type="Pfam" id="PF00069">
    <property type="entry name" value="Pkinase"/>
    <property type="match status" value="1"/>
</dbReference>
<dbReference type="SMART" id="SM00220">
    <property type="entry name" value="S_TKc"/>
    <property type="match status" value="1"/>
</dbReference>
<organism evidence="2 3">
    <name type="scientific">Effrenium voratum</name>
    <dbReference type="NCBI Taxonomy" id="2562239"/>
    <lineage>
        <taxon>Eukaryota</taxon>
        <taxon>Sar</taxon>
        <taxon>Alveolata</taxon>
        <taxon>Dinophyceae</taxon>
        <taxon>Suessiales</taxon>
        <taxon>Symbiodiniaceae</taxon>
        <taxon>Effrenium</taxon>
    </lineage>
</organism>
<dbReference type="Gene3D" id="3.30.200.20">
    <property type="entry name" value="Phosphorylase Kinase, domain 1"/>
    <property type="match status" value="1"/>
</dbReference>
<dbReference type="AlphaFoldDB" id="A0AA36HYU7"/>
<name>A0AA36HYU7_9DINO</name>
<dbReference type="Gene3D" id="1.10.510.10">
    <property type="entry name" value="Transferase(Phosphotransferase) domain 1"/>
    <property type="match status" value="1"/>
</dbReference>
<dbReference type="PROSITE" id="PS00108">
    <property type="entry name" value="PROTEIN_KINASE_ST"/>
    <property type="match status" value="1"/>
</dbReference>
<proteinExistence type="predicted"/>
<dbReference type="PROSITE" id="PS50011">
    <property type="entry name" value="PROTEIN_KINASE_DOM"/>
    <property type="match status" value="1"/>
</dbReference>
<dbReference type="EMBL" id="CAUJNA010000437">
    <property type="protein sequence ID" value="CAJ1377004.1"/>
    <property type="molecule type" value="Genomic_DNA"/>
</dbReference>
<dbReference type="PANTHER" id="PTHR44167:SF24">
    <property type="entry name" value="SERINE_THREONINE-PROTEIN KINASE CHK2"/>
    <property type="match status" value="1"/>
</dbReference>
<dbReference type="Proteomes" id="UP001178507">
    <property type="component" value="Unassembled WGS sequence"/>
</dbReference>
<dbReference type="InterPro" id="IPR011009">
    <property type="entry name" value="Kinase-like_dom_sf"/>
</dbReference>
<dbReference type="InterPro" id="IPR000719">
    <property type="entry name" value="Prot_kinase_dom"/>
</dbReference>
<sequence length="692" mass="78796">MDAMADTDRELLLLCAAEAWYQRLRRANRFTLAKLLRTLQGRKFSLQSSHGWWMCMAIWLWCTADARSLQLTPCVRSKCKATSKRLMESNPNLTVFDGFRQQVSRFLFLPSDSFWDSRKTNKAQDSREQIEVQDSLEKIEVQDSLEKIEVQDSHEKIEVQDSHEKIEVQTILPNGVCEAKSWMRRGKGLFAYVRAADLDRNVQPTAPYSFRREDQTTVAVVKMWSKKVDEGFNDHFQKTEIKGVDDLQDAREKEAFLDFKQALVNLLTEAGLRGGTIWKCAEVQASENTHLAIYGKLKDVITALDRQPWVARHYFQCLTRQGPEGRLSFHANMGFGKTGLVMRPGKPDLRIVLYIRRGTGGEHACTQSLDVFLLDSRTPEGFSIDLIIGSFGRQFKPQGELGRGSEGIVYEVTEVTAEEEGNHVPSRYALKLATPRMNQQDIQKEAEVALTLNHRFFAQIHDCSEMRFAIRADAGLPFDQRKGILMGLADTSLDKFVLREADNSGKHLDIRWLQTCRDLMAQMVFAVAYMHQKRLVHRDLKPQNVLLNHSDSSLGGLSIMLSDFGCTAFLPPEQQRLPGGRRVGTPGYAAGEIEKYQPHGMKCDVFSLGVTFQAILQRRRGHAQRGLILMPDKHGHKHHSCNYPGKLVGLLQGMLKKDESWRYSILSVREDPFFNQLTWGSSTFAAVDWSQY</sequence>
<gene>
    <name evidence="2" type="ORF">EVOR1521_LOCUS5922</name>
</gene>
<dbReference type="SUPFAM" id="SSF56112">
    <property type="entry name" value="Protein kinase-like (PK-like)"/>
    <property type="match status" value="1"/>
</dbReference>
<comment type="caution">
    <text evidence="2">The sequence shown here is derived from an EMBL/GenBank/DDBJ whole genome shotgun (WGS) entry which is preliminary data.</text>
</comment>
<evidence type="ECO:0000259" key="1">
    <source>
        <dbReference type="PROSITE" id="PS50011"/>
    </source>
</evidence>
<reference evidence="2" key="1">
    <citation type="submission" date="2023-08" db="EMBL/GenBank/DDBJ databases">
        <authorList>
            <person name="Chen Y."/>
            <person name="Shah S."/>
            <person name="Dougan E. K."/>
            <person name="Thang M."/>
            <person name="Chan C."/>
        </authorList>
    </citation>
    <scope>NUCLEOTIDE SEQUENCE</scope>
</reference>
<dbReference type="InterPro" id="IPR008271">
    <property type="entry name" value="Ser/Thr_kinase_AS"/>
</dbReference>
<evidence type="ECO:0000313" key="3">
    <source>
        <dbReference type="Proteomes" id="UP001178507"/>
    </source>
</evidence>
<protein>
    <recommendedName>
        <fullName evidence="1">Protein kinase domain-containing protein</fullName>
    </recommendedName>
</protein>